<name>A0A0C2XGD2_AMAMK</name>
<feature type="compositionally biased region" description="Polar residues" evidence="1">
    <location>
        <begin position="153"/>
        <end position="170"/>
    </location>
</feature>
<dbReference type="Pfam" id="PF08208">
    <property type="entry name" value="RNA_polI_A34"/>
    <property type="match status" value="1"/>
</dbReference>
<dbReference type="InterPro" id="IPR013240">
    <property type="entry name" value="DNA-dir_RNA_pol1_su_RPA34"/>
</dbReference>
<dbReference type="AlphaFoldDB" id="A0A0C2XGD2"/>
<evidence type="ECO:0000313" key="3">
    <source>
        <dbReference type="Proteomes" id="UP000054549"/>
    </source>
</evidence>
<evidence type="ECO:0000256" key="1">
    <source>
        <dbReference type="SAM" id="MobiDB-lite"/>
    </source>
</evidence>
<gene>
    <name evidence="2" type="ORF">M378DRAFT_184933</name>
</gene>
<dbReference type="Proteomes" id="UP000054549">
    <property type="component" value="Unassembled WGS sequence"/>
</dbReference>
<dbReference type="InParanoid" id="A0A0C2XGD2"/>
<feature type="region of interest" description="Disordered" evidence="1">
    <location>
        <begin position="142"/>
        <end position="292"/>
    </location>
</feature>
<proteinExistence type="predicted"/>
<accession>A0A0C2XGD2</accession>
<keyword evidence="3" id="KW-1185">Reference proteome</keyword>
<reference evidence="2 3" key="1">
    <citation type="submission" date="2014-04" db="EMBL/GenBank/DDBJ databases">
        <title>Evolutionary Origins and Diversification of the Mycorrhizal Mutualists.</title>
        <authorList>
            <consortium name="DOE Joint Genome Institute"/>
            <consortium name="Mycorrhizal Genomics Consortium"/>
            <person name="Kohler A."/>
            <person name="Kuo A."/>
            <person name="Nagy L.G."/>
            <person name="Floudas D."/>
            <person name="Copeland A."/>
            <person name="Barry K.W."/>
            <person name="Cichocki N."/>
            <person name="Veneault-Fourrey C."/>
            <person name="LaButti K."/>
            <person name="Lindquist E.A."/>
            <person name="Lipzen A."/>
            <person name="Lundell T."/>
            <person name="Morin E."/>
            <person name="Murat C."/>
            <person name="Riley R."/>
            <person name="Ohm R."/>
            <person name="Sun H."/>
            <person name="Tunlid A."/>
            <person name="Henrissat B."/>
            <person name="Grigoriev I.V."/>
            <person name="Hibbett D.S."/>
            <person name="Martin F."/>
        </authorList>
    </citation>
    <scope>NUCLEOTIDE SEQUENCE [LARGE SCALE GENOMIC DNA]</scope>
    <source>
        <strain evidence="2 3">Koide BX008</strain>
    </source>
</reference>
<dbReference type="EMBL" id="KN818228">
    <property type="protein sequence ID" value="KIL68491.1"/>
    <property type="molecule type" value="Genomic_DNA"/>
</dbReference>
<feature type="compositionally biased region" description="Basic residues" evidence="1">
    <location>
        <begin position="282"/>
        <end position="292"/>
    </location>
</feature>
<dbReference type="HOGENOM" id="CLU_083052_1_0_1"/>
<evidence type="ECO:0000313" key="2">
    <source>
        <dbReference type="EMBL" id="KIL68491.1"/>
    </source>
</evidence>
<protein>
    <submittedName>
        <fullName evidence="2">Uncharacterized protein</fullName>
    </submittedName>
</protein>
<dbReference type="GO" id="GO:0006360">
    <property type="term" value="P:transcription by RNA polymerase I"/>
    <property type="evidence" value="ECO:0007669"/>
    <property type="project" value="InterPro"/>
</dbReference>
<feature type="compositionally biased region" description="Basic and acidic residues" evidence="1">
    <location>
        <begin position="186"/>
        <end position="201"/>
    </location>
</feature>
<feature type="compositionally biased region" description="Polar residues" evidence="1">
    <location>
        <begin position="204"/>
        <end position="220"/>
    </location>
</feature>
<dbReference type="OrthoDB" id="76224at2759"/>
<organism evidence="2 3">
    <name type="scientific">Amanita muscaria (strain Koide BX008)</name>
    <dbReference type="NCBI Taxonomy" id="946122"/>
    <lineage>
        <taxon>Eukaryota</taxon>
        <taxon>Fungi</taxon>
        <taxon>Dikarya</taxon>
        <taxon>Basidiomycota</taxon>
        <taxon>Agaricomycotina</taxon>
        <taxon>Agaricomycetes</taxon>
        <taxon>Agaricomycetidae</taxon>
        <taxon>Agaricales</taxon>
        <taxon>Pluteineae</taxon>
        <taxon>Amanitaceae</taxon>
        <taxon>Amanita</taxon>
    </lineage>
</organism>
<sequence>MSLSPEPDAPFAVPPGYRLLDSDSVLDDDPFDWDTINNNPNLELWLIRMPNNLSAKHLESVALSPSSSLHPSKLGELTRKETTYDIWSQSPNANGDEALQQPICGEEMKSITCLLPRRSKGGGLYAAPKPITRHVVITTKPDQPQLVKDPAPSANTSVTIYQNPPRQSYPPNLLKHRFMPYGSGAEQDHEHRKLETSEPKNKSKLSNQSVASVAAVQTDTKPAPPSPAGKGAKEMKEEQGEQSSVDVDASTLADNMPQPAEGGKLRKSKKRKGDKEVNEGVKKRKKLKTENP</sequence>
<dbReference type="Gene3D" id="6.20.250.70">
    <property type="match status" value="1"/>
</dbReference>